<protein>
    <submittedName>
        <fullName evidence="2">Uncharacterized protein</fullName>
    </submittedName>
</protein>
<evidence type="ECO:0000313" key="2">
    <source>
        <dbReference type="EMBL" id="CAI9259834.1"/>
    </source>
</evidence>
<accession>A0AA35UM82</accession>
<evidence type="ECO:0000313" key="3">
    <source>
        <dbReference type="Proteomes" id="UP001177003"/>
    </source>
</evidence>
<evidence type="ECO:0000256" key="1">
    <source>
        <dbReference type="SAM" id="MobiDB-lite"/>
    </source>
</evidence>
<feature type="compositionally biased region" description="Acidic residues" evidence="1">
    <location>
        <begin position="63"/>
        <end position="76"/>
    </location>
</feature>
<proteinExistence type="predicted"/>
<keyword evidence="3" id="KW-1185">Reference proteome</keyword>
<feature type="region of interest" description="Disordered" evidence="1">
    <location>
        <begin position="57"/>
        <end position="76"/>
    </location>
</feature>
<dbReference type="Proteomes" id="UP001177003">
    <property type="component" value="Chromosome 0"/>
</dbReference>
<reference evidence="2" key="1">
    <citation type="submission" date="2023-04" db="EMBL/GenBank/DDBJ databases">
        <authorList>
            <person name="Vijverberg K."/>
            <person name="Xiong W."/>
            <person name="Schranz E."/>
        </authorList>
    </citation>
    <scope>NUCLEOTIDE SEQUENCE</scope>
</reference>
<name>A0AA35UM82_LACSI</name>
<dbReference type="EMBL" id="OX465086">
    <property type="protein sequence ID" value="CAI9259834.1"/>
    <property type="molecule type" value="Genomic_DNA"/>
</dbReference>
<organism evidence="2 3">
    <name type="scientific">Lactuca saligna</name>
    <name type="common">Willowleaf lettuce</name>
    <dbReference type="NCBI Taxonomy" id="75948"/>
    <lineage>
        <taxon>Eukaryota</taxon>
        <taxon>Viridiplantae</taxon>
        <taxon>Streptophyta</taxon>
        <taxon>Embryophyta</taxon>
        <taxon>Tracheophyta</taxon>
        <taxon>Spermatophyta</taxon>
        <taxon>Magnoliopsida</taxon>
        <taxon>eudicotyledons</taxon>
        <taxon>Gunneridae</taxon>
        <taxon>Pentapetalae</taxon>
        <taxon>asterids</taxon>
        <taxon>campanulids</taxon>
        <taxon>Asterales</taxon>
        <taxon>Asteraceae</taxon>
        <taxon>Cichorioideae</taxon>
        <taxon>Cichorieae</taxon>
        <taxon>Lactucinae</taxon>
        <taxon>Lactuca</taxon>
    </lineage>
</organism>
<gene>
    <name evidence="2" type="ORF">LSALG_LOCUS703</name>
</gene>
<dbReference type="AlphaFoldDB" id="A0AA35UM82"/>
<sequence>MEKCNLNSLYLIRRDTDLSSIDWCDFIVDWLIRMKKVCNPEKESSFFYGPAAYIMEESGGDKDESDGAEDLCDEDEEDCDVNKVSVVEVYENKISYMYQKMEDLKRDLVVKIDEGVLKFPQSQNLKIWKLLFPVEDLSRKLLISIMFYNKVKNRY</sequence>